<keyword evidence="3" id="KW-1185">Reference proteome</keyword>
<accession>A0ABW8YQI0</accession>
<dbReference type="Pfam" id="PF05016">
    <property type="entry name" value="ParE_toxin"/>
    <property type="match status" value="1"/>
</dbReference>
<keyword evidence="1" id="KW-1277">Toxin-antitoxin system</keyword>
<evidence type="ECO:0000313" key="3">
    <source>
        <dbReference type="Proteomes" id="UP001629244"/>
    </source>
</evidence>
<comment type="caution">
    <text evidence="2">The sequence shown here is derived from an EMBL/GenBank/DDBJ whole genome shotgun (WGS) entry which is preliminary data.</text>
</comment>
<name>A0ABW8YQI0_9SPHN</name>
<evidence type="ECO:0000256" key="1">
    <source>
        <dbReference type="ARBA" id="ARBA00022649"/>
    </source>
</evidence>
<protein>
    <submittedName>
        <fullName evidence="2">Type II toxin-antitoxin system RelE/ParE family toxin</fullName>
    </submittedName>
</protein>
<dbReference type="InterPro" id="IPR035093">
    <property type="entry name" value="RelE/ParE_toxin_dom_sf"/>
</dbReference>
<reference evidence="2 3" key="1">
    <citation type="submission" date="2024-06" db="EMBL/GenBank/DDBJ databases">
        <authorList>
            <person name="Kaempfer P."/>
            <person name="Viver T."/>
        </authorList>
    </citation>
    <scope>NUCLEOTIDE SEQUENCE [LARGE SCALE GENOMIC DNA]</scope>
    <source>
        <strain evidence="2 3">ST-64</strain>
    </source>
</reference>
<dbReference type="RefSeq" id="WP_408079593.1">
    <property type="nucleotide sequence ID" value="NZ_JBELQC010000002.1"/>
</dbReference>
<gene>
    <name evidence="2" type="ORF">ABS767_14540</name>
</gene>
<sequence length="102" mass="11521">MKRYRVVFAPRVWRQLDALRVYVTQEASAEVADVLANDLVDRCLTLSEFAHRGTPRDDLRPGLRTIPFRRRATIGYVVSDDDVVILTVAYAGQDLAGMLRGD</sequence>
<dbReference type="EMBL" id="JBELQC010000002">
    <property type="protein sequence ID" value="MFL9842187.1"/>
    <property type="molecule type" value="Genomic_DNA"/>
</dbReference>
<dbReference type="Proteomes" id="UP001629244">
    <property type="component" value="Unassembled WGS sequence"/>
</dbReference>
<dbReference type="Gene3D" id="3.30.2310.20">
    <property type="entry name" value="RelE-like"/>
    <property type="match status" value="1"/>
</dbReference>
<proteinExistence type="predicted"/>
<organism evidence="2 3">
    <name type="scientific">Sphingomonas plantiphila</name>
    <dbReference type="NCBI Taxonomy" id="3163295"/>
    <lineage>
        <taxon>Bacteria</taxon>
        <taxon>Pseudomonadati</taxon>
        <taxon>Pseudomonadota</taxon>
        <taxon>Alphaproteobacteria</taxon>
        <taxon>Sphingomonadales</taxon>
        <taxon>Sphingomonadaceae</taxon>
        <taxon>Sphingomonas</taxon>
    </lineage>
</organism>
<dbReference type="InterPro" id="IPR007712">
    <property type="entry name" value="RelE/ParE_toxin"/>
</dbReference>
<evidence type="ECO:0000313" key="2">
    <source>
        <dbReference type="EMBL" id="MFL9842187.1"/>
    </source>
</evidence>